<evidence type="ECO:0008006" key="3">
    <source>
        <dbReference type="Google" id="ProtNLM"/>
    </source>
</evidence>
<dbReference type="OrthoDB" id="2462570at2759"/>
<dbReference type="EMBL" id="QKYT01000798">
    <property type="protein sequence ID" value="RIA81439.1"/>
    <property type="molecule type" value="Genomic_DNA"/>
</dbReference>
<comment type="caution">
    <text evidence="1">The sequence shown here is derived from an EMBL/GenBank/DDBJ whole genome shotgun (WGS) entry which is preliminary data.</text>
</comment>
<name>A0A397S9F3_9GLOM</name>
<evidence type="ECO:0000313" key="1">
    <source>
        <dbReference type="EMBL" id="RIA81439.1"/>
    </source>
</evidence>
<gene>
    <name evidence="1" type="ORF">C1645_837021</name>
</gene>
<accession>A0A397S9F3</accession>
<sequence>MVFNDCQYLESIKIWCGEELESFFISWTDHVPQKSLSLIIVNDDDRSLDANEDNLKIIEKYMKLGVIKRFKVMDFD</sequence>
<dbReference type="AlphaFoldDB" id="A0A397S9F3"/>
<organism evidence="1 2">
    <name type="scientific">Glomus cerebriforme</name>
    <dbReference type="NCBI Taxonomy" id="658196"/>
    <lineage>
        <taxon>Eukaryota</taxon>
        <taxon>Fungi</taxon>
        <taxon>Fungi incertae sedis</taxon>
        <taxon>Mucoromycota</taxon>
        <taxon>Glomeromycotina</taxon>
        <taxon>Glomeromycetes</taxon>
        <taxon>Glomerales</taxon>
        <taxon>Glomeraceae</taxon>
        <taxon>Glomus</taxon>
    </lineage>
</organism>
<proteinExistence type="predicted"/>
<reference evidence="1 2" key="1">
    <citation type="submission" date="2018-06" db="EMBL/GenBank/DDBJ databases">
        <title>Comparative genomics reveals the genomic features of Rhizophagus irregularis, R. cerebriforme, R. diaphanum and Gigaspora rosea, and their symbiotic lifestyle signature.</title>
        <authorList>
            <person name="Morin E."/>
            <person name="San Clemente H."/>
            <person name="Chen E.C.H."/>
            <person name="De La Providencia I."/>
            <person name="Hainaut M."/>
            <person name="Kuo A."/>
            <person name="Kohler A."/>
            <person name="Murat C."/>
            <person name="Tang N."/>
            <person name="Roy S."/>
            <person name="Loubradou J."/>
            <person name="Henrissat B."/>
            <person name="Grigoriev I.V."/>
            <person name="Corradi N."/>
            <person name="Roux C."/>
            <person name="Martin F.M."/>
        </authorList>
    </citation>
    <scope>NUCLEOTIDE SEQUENCE [LARGE SCALE GENOMIC DNA]</scope>
    <source>
        <strain evidence="1 2">DAOM 227022</strain>
    </source>
</reference>
<dbReference type="Proteomes" id="UP000265703">
    <property type="component" value="Unassembled WGS sequence"/>
</dbReference>
<protein>
    <recommendedName>
        <fullName evidence="3">F-box associated domain-containing protein</fullName>
    </recommendedName>
</protein>
<evidence type="ECO:0000313" key="2">
    <source>
        <dbReference type="Proteomes" id="UP000265703"/>
    </source>
</evidence>
<keyword evidence="2" id="KW-1185">Reference proteome</keyword>